<dbReference type="CDD" id="cd07991">
    <property type="entry name" value="LPLAT_LPCAT1-like"/>
    <property type="match status" value="1"/>
</dbReference>
<keyword evidence="8" id="KW-0443">Lipid metabolism</keyword>
<accession>A0A0G4IBX0</accession>
<keyword evidence="12" id="KW-0012">Acyltransferase</keyword>
<dbReference type="SMART" id="SM00563">
    <property type="entry name" value="PlsC"/>
    <property type="match status" value="1"/>
</dbReference>
<evidence type="ECO:0000256" key="1">
    <source>
        <dbReference type="ARBA" id="ARBA00004370"/>
    </source>
</evidence>
<comment type="subcellular location">
    <subcellularLocation>
        <location evidence="1">Membrane</location>
    </subcellularLocation>
</comment>
<evidence type="ECO:0000256" key="9">
    <source>
        <dbReference type="ARBA" id="ARBA00023136"/>
    </source>
</evidence>
<evidence type="ECO:0000256" key="4">
    <source>
        <dbReference type="ARBA" id="ARBA00022516"/>
    </source>
</evidence>
<dbReference type="InterPro" id="IPR002123">
    <property type="entry name" value="Plipid/glycerol_acylTrfase"/>
</dbReference>
<dbReference type="SUPFAM" id="SSF69593">
    <property type="entry name" value="Glycerol-3-phosphate (1)-acyltransferase"/>
    <property type="match status" value="1"/>
</dbReference>
<proteinExistence type="inferred from homology"/>
<dbReference type="PANTHER" id="PTHR23063">
    <property type="entry name" value="PHOSPHOLIPID ACYLTRANSFERASE"/>
    <property type="match status" value="1"/>
</dbReference>
<dbReference type="EMBL" id="CDMZ01005806">
    <property type="protein sequence ID" value="CEM54669.1"/>
    <property type="molecule type" value="Genomic_DNA"/>
</dbReference>
<keyword evidence="7" id="KW-1133">Transmembrane helix</keyword>
<dbReference type="GO" id="GO:0008374">
    <property type="term" value="F:O-acyltransferase activity"/>
    <property type="evidence" value="ECO:0007669"/>
    <property type="project" value="InterPro"/>
</dbReference>
<dbReference type="AlphaFoldDB" id="A0A0G4IBX0"/>
<keyword evidence="5" id="KW-0808">Transferase</keyword>
<feature type="region of interest" description="Disordered" evidence="13">
    <location>
        <begin position="363"/>
        <end position="399"/>
    </location>
</feature>
<evidence type="ECO:0000256" key="3">
    <source>
        <dbReference type="ARBA" id="ARBA00008655"/>
    </source>
</evidence>
<evidence type="ECO:0000256" key="12">
    <source>
        <dbReference type="ARBA" id="ARBA00023315"/>
    </source>
</evidence>
<keyword evidence="6" id="KW-0812">Transmembrane</keyword>
<dbReference type="InterPro" id="IPR045252">
    <property type="entry name" value="LPCAT1-like"/>
</dbReference>
<keyword evidence="4" id="KW-0444">Lipid biosynthesis</keyword>
<evidence type="ECO:0000259" key="14">
    <source>
        <dbReference type="SMART" id="SM00563"/>
    </source>
</evidence>
<evidence type="ECO:0000256" key="8">
    <source>
        <dbReference type="ARBA" id="ARBA00023098"/>
    </source>
</evidence>
<dbReference type="GO" id="GO:0016020">
    <property type="term" value="C:membrane"/>
    <property type="evidence" value="ECO:0007669"/>
    <property type="project" value="UniProtKB-SubCell"/>
</dbReference>
<evidence type="ECO:0000256" key="6">
    <source>
        <dbReference type="ARBA" id="ARBA00022692"/>
    </source>
</evidence>
<comment type="pathway">
    <text evidence="2">Lipid metabolism.</text>
</comment>
<evidence type="ECO:0000256" key="11">
    <source>
        <dbReference type="ARBA" id="ARBA00023264"/>
    </source>
</evidence>
<keyword evidence="10" id="KW-0594">Phospholipid biosynthesis</keyword>
<keyword evidence="11" id="KW-1208">Phospholipid metabolism</keyword>
<organism evidence="15">
    <name type="scientific">Chromera velia CCMP2878</name>
    <dbReference type="NCBI Taxonomy" id="1169474"/>
    <lineage>
        <taxon>Eukaryota</taxon>
        <taxon>Sar</taxon>
        <taxon>Alveolata</taxon>
        <taxon>Colpodellida</taxon>
        <taxon>Chromeraceae</taxon>
        <taxon>Chromera</taxon>
    </lineage>
</organism>
<comment type="similarity">
    <text evidence="3">Belongs to the 1-acyl-sn-glycerol-3-phosphate acyltransferase family.</text>
</comment>
<dbReference type="PANTHER" id="PTHR23063:SF52">
    <property type="entry name" value="LYSOPHOSPHATIDYLCHOLINE ACYLTRANSFERASE"/>
    <property type="match status" value="1"/>
</dbReference>
<evidence type="ECO:0000256" key="5">
    <source>
        <dbReference type="ARBA" id="ARBA00022679"/>
    </source>
</evidence>
<feature type="compositionally biased region" description="Polar residues" evidence="13">
    <location>
        <begin position="327"/>
        <end position="337"/>
    </location>
</feature>
<feature type="region of interest" description="Disordered" evidence="13">
    <location>
        <begin position="32"/>
        <end position="52"/>
    </location>
</feature>
<evidence type="ECO:0000256" key="2">
    <source>
        <dbReference type="ARBA" id="ARBA00005189"/>
    </source>
</evidence>
<dbReference type="VEuPathDB" id="CryptoDB:Cvel_12962"/>
<name>A0A0G4IBX0_9ALVE</name>
<protein>
    <recommendedName>
        <fullName evidence="14">Phospholipid/glycerol acyltransferase domain-containing protein</fullName>
    </recommendedName>
</protein>
<dbReference type="GO" id="GO:0008654">
    <property type="term" value="P:phospholipid biosynthetic process"/>
    <property type="evidence" value="ECO:0007669"/>
    <property type="project" value="UniProtKB-KW"/>
</dbReference>
<dbReference type="Pfam" id="PF01553">
    <property type="entry name" value="Acyltransferase"/>
    <property type="match status" value="1"/>
</dbReference>
<evidence type="ECO:0000256" key="7">
    <source>
        <dbReference type="ARBA" id="ARBA00022989"/>
    </source>
</evidence>
<evidence type="ECO:0000256" key="10">
    <source>
        <dbReference type="ARBA" id="ARBA00023209"/>
    </source>
</evidence>
<reference evidence="15" key="1">
    <citation type="submission" date="2014-11" db="EMBL/GenBank/DDBJ databases">
        <authorList>
            <person name="Otto D Thomas"/>
            <person name="Naeem Raeece"/>
        </authorList>
    </citation>
    <scope>NUCLEOTIDE SEQUENCE</scope>
</reference>
<evidence type="ECO:0000313" key="15">
    <source>
        <dbReference type="EMBL" id="CEM54669.1"/>
    </source>
</evidence>
<feature type="domain" description="Phospholipid/glycerol acyltransferase" evidence="14">
    <location>
        <begin position="70"/>
        <end position="184"/>
    </location>
</feature>
<feature type="compositionally biased region" description="Acidic residues" evidence="13">
    <location>
        <begin position="34"/>
        <end position="45"/>
    </location>
</feature>
<evidence type="ECO:0000256" key="13">
    <source>
        <dbReference type="SAM" id="MobiDB-lite"/>
    </source>
</evidence>
<feature type="region of interest" description="Disordered" evidence="13">
    <location>
        <begin position="304"/>
        <end position="337"/>
    </location>
</feature>
<keyword evidence="9" id="KW-0472">Membrane</keyword>
<gene>
    <name evidence="15" type="ORF">Cvel_12962</name>
</gene>
<sequence length="418" mass="46833">MRCFVQICTRSLLFVSGFYWIHVRRIKEKQPSWGEEDEEGGESLEEGTLSGSRKSRAKKRKFRLRRERPNVIVCNHPGGFDVPLLFLFFPNRFVAKAQFASAPFLGTIAKAFGCIFVLRESSEARRLVRESVSSIAKGEELGRWTLPLNMFPEGTTTNGRSLIRFQSGAFVAGAPVQPVVIQFPWCVFNPCWAAIGGGELFLRILFQVYGCATITILPPYYPSEAEKQDPILYATGVRAEMAKLGGMSELDVDFRDGLQWWSEYLRERKHKDVESPTIEKSVRRVADSGQVRERLRESLEMNTHLQEGGNRATGTEAVGEVRERTDTSPPVSSSPQTALLANQEREKGEAMQAVCSDQAGEVYDAGEEGNAQSHARTLSGMRDAIEEQETGEEKALREKNDWVVRETMILSIDASPPD</sequence>